<name>A0A2P8E7U0_9BACT</name>
<gene>
    <name evidence="1" type="ORF">CLV48_10340</name>
</gene>
<dbReference type="EMBL" id="PYGF01000003">
    <property type="protein sequence ID" value="PSL05530.1"/>
    <property type="molecule type" value="Genomic_DNA"/>
</dbReference>
<dbReference type="AlphaFoldDB" id="A0A2P8E7U0"/>
<evidence type="ECO:0000313" key="1">
    <source>
        <dbReference type="EMBL" id="PSL05530.1"/>
    </source>
</evidence>
<sequence>MIGYDSFSIIYLVNKKKLVRTCFLISGGGNFILKSEGIPETLLFGEGIPALHGVKGGIKFYKL</sequence>
<proteinExistence type="predicted"/>
<comment type="caution">
    <text evidence="1">The sequence shown here is derived from an EMBL/GenBank/DDBJ whole genome shotgun (WGS) entry which is preliminary data.</text>
</comment>
<keyword evidence="2" id="KW-1185">Reference proteome</keyword>
<reference evidence="1 2" key="1">
    <citation type="submission" date="2018-03" db="EMBL/GenBank/DDBJ databases">
        <title>Genomic Encyclopedia of Archaeal and Bacterial Type Strains, Phase II (KMG-II): from individual species to whole genera.</title>
        <authorList>
            <person name="Goeker M."/>
        </authorList>
    </citation>
    <scope>NUCLEOTIDE SEQUENCE [LARGE SCALE GENOMIC DNA]</scope>
    <source>
        <strain evidence="1 2">DSM 28057</strain>
    </source>
</reference>
<accession>A0A2P8E7U0</accession>
<organism evidence="1 2">
    <name type="scientific">Cecembia rubra</name>
    <dbReference type="NCBI Taxonomy" id="1485585"/>
    <lineage>
        <taxon>Bacteria</taxon>
        <taxon>Pseudomonadati</taxon>
        <taxon>Bacteroidota</taxon>
        <taxon>Cytophagia</taxon>
        <taxon>Cytophagales</taxon>
        <taxon>Cyclobacteriaceae</taxon>
        <taxon>Cecembia</taxon>
    </lineage>
</organism>
<dbReference type="Proteomes" id="UP000240708">
    <property type="component" value="Unassembled WGS sequence"/>
</dbReference>
<protein>
    <submittedName>
        <fullName evidence="1">Uncharacterized protein</fullName>
    </submittedName>
</protein>
<evidence type="ECO:0000313" key="2">
    <source>
        <dbReference type="Proteomes" id="UP000240708"/>
    </source>
</evidence>